<feature type="region of interest" description="Disordered" evidence="2">
    <location>
        <begin position="1"/>
        <end position="156"/>
    </location>
</feature>
<feature type="compositionally biased region" description="Basic residues" evidence="2">
    <location>
        <begin position="79"/>
        <end position="93"/>
    </location>
</feature>
<evidence type="ECO:0008006" key="5">
    <source>
        <dbReference type="Google" id="ProtNLM"/>
    </source>
</evidence>
<dbReference type="GO" id="GO:0005829">
    <property type="term" value="C:cytosol"/>
    <property type="evidence" value="ECO:0007669"/>
    <property type="project" value="TreeGrafter"/>
</dbReference>
<dbReference type="GO" id="GO:0009631">
    <property type="term" value="P:cold acclimation"/>
    <property type="evidence" value="ECO:0007669"/>
    <property type="project" value="TreeGrafter"/>
</dbReference>
<protein>
    <recommendedName>
        <fullName evidence="5">Dehydrin</fullName>
    </recommendedName>
</protein>
<keyword evidence="4" id="KW-1185">Reference proteome</keyword>
<dbReference type="Proteomes" id="UP000631114">
    <property type="component" value="Unassembled WGS sequence"/>
</dbReference>
<comment type="caution">
    <text evidence="3">The sequence shown here is derived from an EMBL/GenBank/DDBJ whole genome shotgun (WGS) entry which is preliminary data.</text>
</comment>
<feature type="compositionally biased region" description="Basic and acidic residues" evidence="2">
    <location>
        <begin position="1"/>
        <end position="60"/>
    </location>
</feature>
<dbReference type="GO" id="GO:0016020">
    <property type="term" value="C:membrane"/>
    <property type="evidence" value="ECO:0007669"/>
    <property type="project" value="TreeGrafter"/>
</dbReference>
<comment type="similarity">
    <text evidence="1">Belongs to the plant dehydrin family.</text>
</comment>
<accession>A0A835LR93</accession>
<dbReference type="PROSITE" id="PS00823">
    <property type="entry name" value="DEHYDRIN_2"/>
    <property type="match status" value="1"/>
</dbReference>
<dbReference type="PANTHER" id="PTHR33346">
    <property type="entry name" value="DEHYDRIN XERO 2-RELATED"/>
    <property type="match status" value="1"/>
</dbReference>
<dbReference type="Pfam" id="PF00257">
    <property type="entry name" value="Dehydrin"/>
    <property type="match status" value="1"/>
</dbReference>
<evidence type="ECO:0000256" key="2">
    <source>
        <dbReference type="SAM" id="MobiDB-lite"/>
    </source>
</evidence>
<evidence type="ECO:0000256" key="1">
    <source>
        <dbReference type="RuleBase" id="RU003995"/>
    </source>
</evidence>
<organism evidence="3 4">
    <name type="scientific">Coptis chinensis</name>
    <dbReference type="NCBI Taxonomy" id="261450"/>
    <lineage>
        <taxon>Eukaryota</taxon>
        <taxon>Viridiplantae</taxon>
        <taxon>Streptophyta</taxon>
        <taxon>Embryophyta</taxon>
        <taxon>Tracheophyta</taxon>
        <taxon>Spermatophyta</taxon>
        <taxon>Magnoliopsida</taxon>
        <taxon>Ranunculales</taxon>
        <taxon>Ranunculaceae</taxon>
        <taxon>Coptidoideae</taxon>
        <taxon>Coptis</taxon>
    </lineage>
</organism>
<dbReference type="PANTHER" id="PTHR33346:SF2">
    <property type="entry name" value="DEHYDRIN ERD14"/>
    <property type="match status" value="1"/>
</dbReference>
<dbReference type="OrthoDB" id="1934367at2759"/>
<evidence type="ECO:0000313" key="3">
    <source>
        <dbReference type="EMBL" id="KAF9601927.1"/>
    </source>
</evidence>
<dbReference type="GO" id="GO:0009414">
    <property type="term" value="P:response to water deprivation"/>
    <property type="evidence" value="ECO:0007669"/>
    <property type="project" value="TreeGrafter"/>
</dbReference>
<dbReference type="EMBL" id="JADFTS010000006">
    <property type="protein sequence ID" value="KAF9601927.1"/>
    <property type="molecule type" value="Genomic_DNA"/>
</dbReference>
<dbReference type="InterPro" id="IPR000167">
    <property type="entry name" value="Dehydrin"/>
</dbReference>
<dbReference type="GO" id="GO:0009737">
    <property type="term" value="P:response to abscisic acid"/>
    <property type="evidence" value="ECO:0007669"/>
    <property type="project" value="TreeGrafter"/>
</dbReference>
<reference evidence="3 4" key="1">
    <citation type="submission" date="2020-10" db="EMBL/GenBank/DDBJ databases">
        <title>The Coptis chinensis genome and diversification of protoberbering-type alkaloids.</title>
        <authorList>
            <person name="Wang B."/>
            <person name="Shu S."/>
            <person name="Song C."/>
            <person name="Liu Y."/>
        </authorList>
    </citation>
    <scope>NUCLEOTIDE SEQUENCE [LARGE SCALE GENOMIC DNA]</scope>
    <source>
        <strain evidence="3">HL-2020</strain>
        <tissue evidence="3">Leaf</tissue>
    </source>
</reference>
<feature type="compositionally biased region" description="Basic and acidic residues" evidence="2">
    <location>
        <begin position="94"/>
        <end position="106"/>
    </location>
</feature>
<dbReference type="InterPro" id="IPR030513">
    <property type="entry name" value="Dehydrin_CS"/>
</dbReference>
<sequence length="183" mass="20911">MDQEQQHATRAEGEQKDRGLFGFLEKKEEKKPHDELSVPEKVEEKKQGEESKPGFVEKLHRSNSSSSSSSDEENAQGEKKKKGLKEKLTKKKVTAGDHKEEDKIQHGEGLTQPEETEEKKGFMEKIKEKIPAKDKKADEPAVVYHPTETKFPEDEAKEHKGIMEKIKEKLPGHNQNGEEKKEI</sequence>
<gene>
    <name evidence="3" type="ORF">IFM89_024241</name>
</gene>
<name>A0A835LR93_9MAGN</name>
<feature type="compositionally biased region" description="Basic and acidic residues" evidence="2">
    <location>
        <begin position="117"/>
        <end position="139"/>
    </location>
</feature>
<proteinExistence type="inferred from homology"/>
<feature type="compositionally biased region" description="Basic and acidic residues" evidence="2">
    <location>
        <begin position="147"/>
        <end position="156"/>
    </location>
</feature>
<evidence type="ECO:0000313" key="4">
    <source>
        <dbReference type="Proteomes" id="UP000631114"/>
    </source>
</evidence>
<dbReference type="AlphaFoldDB" id="A0A835LR93"/>